<dbReference type="GO" id="GO:0007165">
    <property type="term" value="P:signal transduction"/>
    <property type="evidence" value="ECO:0007669"/>
    <property type="project" value="UniProtKB-KW"/>
</dbReference>
<dbReference type="CDD" id="cd11386">
    <property type="entry name" value="MCP_signal"/>
    <property type="match status" value="1"/>
</dbReference>
<dbReference type="InterPro" id="IPR024478">
    <property type="entry name" value="HlyB_4HB_MCP"/>
</dbReference>
<dbReference type="CDD" id="cd19411">
    <property type="entry name" value="MCP2201-like_sensor"/>
    <property type="match status" value="1"/>
</dbReference>
<feature type="domain" description="HAMP" evidence="8">
    <location>
        <begin position="212"/>
        <end position="264"/>
    </location>
</feature>
<evidence type="ECO:0000256" key="4">
    <source>
        <dbReference type="PROSITE-ProRule" id="PRU00284"/>
    </source>
</evidence>
<feature type="transmembrane region" description="Helical" evidence="6">
    <location>
        <begin position="190"/>
        <end position="210"/>
    </location>
</feature>
<evidence type="ECO:0000259" key="8">
    <source>
        <dbReference type="PROSITE" id="PS50885"/>
    </source>
</evidence>
<feature type="domain" description="Methyl-accepting transducer" evidence="7">
    <location>
        <begin position="269"/>
        <end position="498"/>
    </location>
</feature>
<evidence type="ECO:0000256" key="1">
    <source>
        <dbReference type="ARBA" id="ARBA00004370"/>
    </source>
</evidence>
<dbReference type="SMART" id="SM00304">
    <property type="entry name" value="HAMP"/>
    <property type="match status" value="1"/>
</dbReference>
<dbReference type="RefSeq" id="WP_182155818.1">
    <property type="nucleotide sequence ID" value="NZ_JACEZU010000010.1"/>
</dbReference>
<comment type="similarity">
    <text evidence="3">Belongs to the methyl-accepting chemotaxis (MCP) protein family.</text>
</comment>
<evidence type="ECO:0000256" key="6">
    <source>
        <dbReference type="SAM" id="Phobius"/>
    </source>
</evidence>
<dbReference type="EMBL" id="JACEZU010000010">
    <property type="protein sequence ID" value="MBA5689345.1"/>
    <property type="molecule type" value="Genomic_DNA"/>
</dbReference>
<sequence length="546" mass="57379">MKLNDIKIGYRLMLGFGLMLVLMAGMTTVAALASRQAGASLTRSVDDSNAKSALVAAMRQNLFRQGLAARNIGATADLNQMQKEMANIGIEQQRYRDNEAKLTTQGLNPAEQAIVAEMHGYEQTSLPFFKEAQEYVAGFNAGQALKVLTTQVAPLQDKWLAGLDRMAALQNQEIGTGINRFKDDSARATVIMAVICAVAMTLAVVVALRLSRSITRPLQHALDLATRVAGGDLTQPVSVGAQDETGQLLRALASMNDSLAATVGAVRTSTESITVASREIASGNADLSSRTEAQASALEQTASSMEELTGTVRQNAQHAQQANQLAVSASAVAAQGGQIVADVVQTMATIKTSSYQIVDIIGVIDSIAFQTNILALNAAVEAARAGEQGRGFAVVASEVRNLAQRSAGAAKEIKSLISNSVEQVDAGGKLVDSAGQTMERIVTAVQQVADFMHDITAASQEQSVGIEEVNRAVGQMDAMTQQNAALVEQAAAAAESMQEQANNLAKAVGIFKLGARDTQDPSARTALPPERSPQFRLGSARAATPA</sequence>
<dbReference type="PROSITE" id="PS50111">
    <property type="entry name" value="CHEMOTAXIS_TRANSDUC_2"/>
    <property type="match status" value="1"/>
</dbReference>
<comment type="subcellular location">
    <subcellularLocation>
        <location evidence="1">Membrane</location>
    </subcellularLocation>
</comment>
<dbReference type="AlphaFoldDB" id="A0A7W2FCV0"/>
<dbReference type="PANTHER" id="PTHR43531">
    <property type="entry name" value="PROTEIN ICFG"/>
    <property type="match status" value="1"/>
</dbReference>
<dbReference type="FunFam" id="1.10.287.950:FF:000001">
    <property type="entry name" value="Methyl-accepting chemotaxis sensory transducer"/>
    <property type="match status" value="1"/>
</dbReference>
<dbReference type="SMART" id="SM00283">
    <property type="entry name" value="MA"/>
    <property type="match status" value="1"/>
</dbReference>
<dbReference type="CDD" id="cd06225">
    <property type="entry name" value="HAMP"/>
    <property type="match status" value="1"/>
</dbReference>
<evidence type="ECO:0000259" key="7">
    <source>
        <dbReference type="PROSITE" id="PS50111"/>
    </source>
</evidence>
<dbReference type="GO" id="GO:0004888">
    <property type="term" value="F:transmembrane signaling receptor activity"/>
    <property type="evidence" value="ECO:0007669"/>
    <property type="project" value="InterPro"/>
</dbReference>
<dbReference type="GO" id="GO:0005886">
    <property type="term" value="C:plasma membrane"/>
    <property type="evidence" value="ECO:0007669"/>
    <property type="project" value="TreeGrafter"/>
</dbReference>
<dbReference type="Proteomes" id="UP000573499">
    <property type="component" value="Unassembled WGS sequence"/>
</dbReference>
<feature type="transmembrane region" description="Helical" evidence="6">
    <location>
        <begin position="12"/>
        <end position="33"/>
    </location>
</feature>
<dbReference type="PROSITE" id="PS50885">
    <property type="entry name" value="HAMP"/>
    <property type="match status" value="1"/>
</dbReference>
<accession>A0A7W2FCV0</accession>
<keyword evidence="6" id="KW-1133">Transmembrane helix</keyword>
<dbReference type="PANTHER" id="PTHR43531:SF14">
    <property type="entry name" value="METHYL-ACCEPTING CHEMOTAXIS PROTEIN I-RELATED"/>
    <property type="match status" value="1"/>
</dbReference>
<gene>
    <name evidence="9" type="ORF">H3H39_20075</name>
</gene>
<dbReference type="Pfam" id="PF12729">
    <property type="entry name" value="4HB_MCP_1"/>
    <property type="match status" value="1"/>
</dbReference>
<evidence type="ECO:0000313" key="9">
    <source>
        <dbReference type="EMBL" id="MBA5689345.1"/>
    </source>
</evidence>
<comment type="caution">
    <text evidence="9">The sequence shown here is derived from an EMBL/GenBank/DDBJ whole genome shotgun (WGS) entry which is preliminary data.</text>
</comment>
<evidence type="ECO:0000256" key="3">
    <source>
        <dbReference type="ARBA" id="ARBA00029447"/>
    </source>
</evidence>
<dbReference type="Gene3D" id="1.10.287.950">
    <property type="entry name" value="Methyl-accepting chemotaxis protein"/>
    <property type="match status" value="1"/>
</dbReference>
<dbReference type="Pfam" id="PF00672">
    <property type="entry name" value="HAMP"/>
    <property type="match status" value="1"/>
</dbReference>
<reference evidence="9 10" key="1">
    <citation type="submission" date="2020-07" db="EMBL/GenBank/DDBJ databases">
        <title>Novel species isolated from subtropical streams in China.</title>
        <authorList>
            <person name="Lu H."/>
        </authorList>
    </citation>
    <scope>NUCLEOTIDE SEQUENCE [LARGE SCALE GENOMIC DNA]</scope>
    <source>
        <strain evidence="9 10">LX47W</strain>
    </source>
</reference>
<dbReference type="InterPro" id="IPR004090">
    <property type="entry name" value="Chemotax_Me-accpt_rcpt"/>
</dbReference>
<proteinExistence type="inferred from homology"/>
<dbReference type="InterPro" id="IPR003660">
    <property type="entry name" value="HAMP_dom"/>
</dbReference>
<dbReference type="Pfam" id="PF00015">
    <property type="entry name" value="MCPsignal"/>
    <property type="match status" value="1"/>
</dbReference>
<keyword evidence="6" id="KW-0812">Transmembrane</keyword>
<protein>
    <submittedName>
        <fullName evidence="9">HAMP domain-containing protein</fullName>
    </submittedName>
</protein>
<keyword evidence="2" id="KW-0488">Methylation</keyword>
<dbReference type="InterPro" id="IPR047347">
    <property type="entry name" value="YvaQ-like_sensor"/>
</dbReference>
<evidence type="ECO:0000313" key="10">
    <source>
        <dbReference type="Proteomes" id="UP000573499"/>
    </source>
</evidence>
<keyword evidence="6" id="KW-0472">Membrane</keyword>
<keyword evidence="10" id="KW-1185">Reference proteome</keyword>
<dbReference type="SUPFAM" id="SSF58104">
    <property type="entry name" value="Methyl-accepting chemotaxis protein (MCP) signaling domain"/>
    <property type="match status" value="1"/>
</dbReference>
<dbReference type="InterPro" id="IPR004089">
    <property type="entry name" value="MCPsignal_dom"/>
</dbReference>
<dbReference type="InterPro" id="IPR051310">
    <property type="entry name" value="MCP_chemotaxis"/>
</dbReference>
<name>A0A7W2FCV0_9BURK</name>
<dbReference type="PRINTS" id="PR00260">
    <property type="entry name" value="CHEMTRNSDUCR"/>
</dbReference>
<organism evidence="9 10">
    <name type="scientific">Rugamonas apoptosis</name>
    <dbReference type="NCBI Taxonomy" id="2758570"/>
    <lineage>
        <taxon>Bacteria</taxon>
        <taxon>Pseudomonadati</taxon>
        <taxon>Pseudomonadota</taxon>
        <taxon>Betaproteobacteria</taxon>
        <taxon>Burkholderiales</taxon>
        <taxon>Oxalobacteraceae</taxon>
        <taxon>Telluria group</taxon>
        <taxon>Rugamonas</taxon>
    </lineage>
</organism>
<evidence type="ECO:0000256" key="2">
    <source>
        <dbReference type="ARBA" id="ARBA00022481"/>
    </source>
</evidence>
<feature type="region of interest" description="Disordered" evidence="5">
    <location>
        <begin position="517"/>
        <end position="546"/>
    </location>
</feature>
<dbReference type="GO" id="GO:0006935">
    <property type="term" value="P:chemotaxis"/>
    <property type="evidence" value="ECO:0007669"/>
    <property type="project" value="InterPro"/>
</dbReference>
<evidence type="ECO:0000256" key="5">
    <source>
        <dbReference type="SAM" id="MobiDB-lite"/>
    </source>
</evidence>
<keyword evidence="4" id="KW-0807">Transducer</keyword>